<feature type="transmembrane region" description="Helical" evidence="1">
    <location>
        <begin position="150"/>
        <end position="167"/>
    </location>
</feature>
<dbReference type="Proteomes" id="UP000195442">
    <property type="component" value="Unassembled WGS sequence"/>
</dbReference>
<keyword evidence="3" id="KW-1185">Reference proteome</keyword>
<dbReference type="EMBL" id="FUKJ01000052">
    <property type="protein sequence ID" value="SJM90079.1"/>
    <property type="molecule type" value="Genomic_DNA"/>
</dbReference>
<proteinExistence type="predicted"/>
<organism evidence="2 3">
    <name type="scientific">Crenothrix polyspora</name>
    <dbReference type="NCBI Taxonomy" id="360316"/>
    <lineage>
        <taxon>Bacteria</taxon>
        <taxon>Pseudomonadati</taxon>
        <taxon>Pseudomonadota</taxon>
        <taxon>Gammaproteobacteria</taxon>
        <taxon>Methylococcales</taxon>
        <taxon>Crenotrichaceae</taxon>
        <taxon>Crenothrix</taxon>
    </lineage>
</organism>
<gene>
    <name evidence="2" type="ORF">CRENPOLYSF2_1450014</name>
</gene>
<feature type="transmembrane region" description="Helical" evidence="1">
    <location>
        <begin position="47"/>
        <end position="73"/>
    </location>
</feature>
<reference evidence="3" key="1">
    <citation type="submission" date="2017-02" db="EMBL/GenBank/DDBJ databases">
        <authorList>
            <person name="Daims H."/>
        </authorList>
    </citation>
    <scope>NUCLEOTIDE SEQUENCE [LARGE SCALE GENOMIC DNA]</scope>
</reference>
<name>A0A1R4H2K7_9GAMM</name>
<feature type="transmembrane region" description="Helical" evidence="1">
    <location>
        <begin position="120"/>
        <end position="144"/>
    </location>
</feature>
<protein>
    <submittedName>
        <fullName evidence="2">Uncharacterized protein</fullName>
    </submittedName>
</protein>
<sequence>MDRFFVSILSTRPKLISLIAETLIATKDLVSTMEVFKTLLHHIMKKILITLLAIFLIFEEWLWDLLTAFGHSLVRWLNLSNIEQWLSQASPNMALVAFSIPLLIVTPINIAVLEMLANGLILQAILLEIVAKLLTTVLIARVFALTKPQLLTFAFLNLIYSTITRWLHWAHQKIAETPVYRWSKQLKAEAKARFTAWFN</sequence>
<evidence type="ECO:0000313" key="3">
    <source>
        <dbReference type="Proteomes" id="UP000195442"/>
    </source>
</evidence>
<accession>A0A1R4H2K7</accession>
<keyword evidence="1" id="KW-1133">Transmembrane helix</keyword>
<keyword evidence="1" id="KW-0472">Membrane</keyword>
<feature type="transmembrane region" description="Helical" evidence="1">
    <location>
        <begin position="93"/>
        <end position="113"/>
    </location>
</feature>
<dbReference type="AlphaFoldDB" id="A0A1R4H2K7"/>
<evidence type="ECO:0000256" key="1">
    <source>
        <dbReference type="SAM" id="Phobius"/>
    </source>
</evidence>
<keyword evidence="1" id="KW-0812">Transmembrane</keyword>
<evidence type="ECO:0000313" key="2">
    <source>
        <dbReference type="EMBL" id="SJM90079.1"/>
    </source>
</evidence>